<gene>
    <name evidence="1" type="ORF">MLD38_005661</name>
</gene>
<sequence length="154" mass="17429">MLCSPTAIHVLKNRRTLLRCHSPLSTRSYYSSCASSLAGFEQEVSSTSAVEAPKGRTKRSRAVFESAWEGYESSTTEILKLYTRKLHDCAERGWLSIGKAIHGRIIRSWECPDGHLWASLLNFYLKRGTIRHARSVFDEMPQKDVVPWTAVISV</sequence>
<evidence type="ECO:0000313" key="2">
    <source>
        <dbReference type="Proteomes" id="UP001057402"/>
    </source>
</evidence>
<keyword evidence="2" id="KW-1185">Reference proteome</keyword>
<dbReference type="Proteomes" id="UP001057402">
    <property type="component" value="Chromosome 3"/>
</dbReference>
<organism evidence="1 2">
    <name type="scientific">Melastoma candidum</name>
    <dbReference type="NCBI Taxonomy" id="119954"/>
    <lineage>
        <taxon>Eukaryota</taxon>
        <taxon>Viridiplantae</taxon>
        <taxon>Streptophyta</taxon>
        <taxon>Embryophyta</taxon>
        <taxon>Tracheophyta</taxon>
        <taxon>Spermatophyta</taxon>
        <taxon>Magnoliopsida</taxon>
        <taxon>eudicotyledons</taxon>
        <taxon>Gunneridae</taxon>
        <taxon>Pentapetalae</taxon>
        <taxon>rosids</taxon>
        <taxon>malvids</taxon>
        <taxon>Myrtales</taxon>
        <taxon>Melastomataceae</taxon>
        <taxon>Melastomatoideae</taxon>
        <taxon>Melastomateae</taxon>
        <taxon>Melastoma</taxon>
    </lineage>
</organism>
<dbReference type="EMBL" id="CM042882">
    <property type="protein sequence ID" value="KAI4379349.1"/>
    <property type="molecule type" value="Genomic_DNA"/>
</dbReference>
<proteinExistence type="predicted"/>
<name>A0ACB9RKE0_9MYRT</name>
<protein>
    <submittedName>
        <fullName evidence="1">Uncharacterized protein</fullName>
    </submittedName>
</protein>
<comment type="caution">
    <text evidence="1">The sequence shown here is derived from an EMBL/GenBank/DDBJ whole genome shotgun (WGS) entry which is preliminary data.</text>
</comment>
<evidence type="ECO:0000313" key="1">
    <source>
        <dbReference type="EMBL" id="KAI4379349.1"/>
    </source>
</evidence>
<accession>A0ACB9RKE0</accession>
<reference evidence="2" key="1">
    <citation type="journal article" date="2023" name="Front. Plant Sci.">
        <title>Chromosomal-level genome assembly of Melastoma candidum provides insights into trichome evolution.</title>
        <authorList>
            <person name="Zhong Y."/>
            <person name="Wu W."/>
            <person name="Sun C."/>
            <person name="Zou P."/>
            <person name="Liu Y."/>
            <person name="Dai S."/>
            <person name="Zhou R."/>
        </authorList>
    </citation>
    <scope>NUCLEOTIDE SEQUENCE [LARGE SCALE GENOMIC DNA]</scope>
</reference>